<proteinExistence type="predicted"/>
<dbReference type="Proteomes" id="UP001501195">
    <property type="component" value="Unassembled WGS sequence"/>
</dbReference>
<name>A0ABP9HE30_9ACTN</name>
<comment type="caution">
    <text evidence="1">The sequence shown here is derived from an EMBL/GenBank/DDBJ whole genome shotgun (WGS) entry which is preliminary data.</text>
</comment>
<reference evidence="2" key="1">
    <citation type="journal article" date="2019" name="Int. J. Syst. Evol. Microbiol.">
        <title>The Global Catalogue of Microorganisms (GCM) 10K type strain sequencing project: providing services to taxonomists for standard genome sequencing and annotation.</title>
        <authorList>
            <consortium name="The Broad Institute Genomics Platform"/>
            <consortium name="The Broad Institute Genome Sequencing Center for Infectious Disease"/>
            <person name="Wu L."/>
            <person name="Ma J."/>
        </authorList>
    </citation>
    <scope>NUCLEOTIDE SEQUENCE [LARGE SCALE GENOMIC DNA]</scope>
    <source>
        <strain evidence="2">JCM 18126</strain>
    </source>
</reference>
<gene>
    <name evidence="1" type="ORF">GCM10023225_08860</name>
</gene>
<evidence type="ECO:0000313" key="2">
    <source>
        <dbReference type="Proteomes" id="UP001501195"/>
    </source>
</evidence>
<sequence>MTPPTDGTQPGEAIVEPALSAVPADVAIARSLLVSLADEASDSATVLVASCALAQLDDVWPPYPPAEPALATSAGRVLHDEAVAALQLLVGSALDAGQRARALLALQELTTPIWFTTPAGLR</sequence>
<dbReference type="EMBL" id="BAABIL010000112">
    <property type="protein sequence ID" value="GAA4968781.1"/>
    <property type="molecule type" value="Genomic_DNA"/>
</dbReference>
<accession>A0ABP9HE30</accession>
<evidence type="ECO:0000313" key="1">
    <source>
        <dbReference type="EMBL" id="GAA4968781.1"/>
    </source>
</evidence>
<keyword evidence="2" id="KW-1185">Reference proteome</keyword>
<organism evidence="1 2">
    <name type="scientific">Kineococcus glutinatus</name>
    <dbReference type="NCBI Taxonomy" id="1070872"/>
    <lineage>
        <taxon>Bacteria</taxon>
        <taxon>Bacillati</taxon>
        <taxon>Actinomycetota</taxon>
        <taxon>Actinomycetes</taxon>
        <taxon>Kineosporiales</taxon>
        <taxon>Kineosporiaceae</taxon>
        <taxon>Kineococcus</taxon>
    </lineage>
</organism>
<protein>
    <submittedName>
        <fullName evidence="1">Uncharacterized protein</fullName>
    </submittedName>
</protein>